<gene>
    <name evidence="1" type="ORF">C8D86_11140</name>
</gene>
<dbReference type="Proteomes" id="UP000254720">
    <property type="component" value="Unassembled WGS sequence"/>
</dbReference>
<dbReference type="EMBL" id="QQAX01000011">
    <property type="protein sequence ID" value="RDI43384.1"/>
    <property type="molecule type" value="Genomic_DNA"/>
</dbReference>
<dbReference type="CDD" id="cd00586">
    <property type="entry name" value="4HBT"/>
    <property type="match status" value="1"/>
</dbReference>
<dbReference type="SUPFAM" id="SSF54637">
    <property type="entry name" value="Thioesterase/thiol ester dehydrase-isomerase"/>
    <property type="match status" value="1"/>
</dbReference>
<name>A0A370GLW1_9COXI</name>
<sequence>MAFKLFSYPLVIKETYLDTFGHVNNAAYLTILEEARWDLITQNGYGLTKIQETGLGPTILEIKLSFLKELCLREKAVIETQMISYEKKIGKLSQKIVRGSDICCVAELVIGLFNMHERKLVMPTPEWLYAVGIAFSQ</sequence>
<evidence type="ECO:0000313" key="1">
    <source>
        <dbReference type="EMBL" id="RDI43384.1"/>
    </source>
</evidence>
<dbReference type="GO" id="GO:0047617">
    <property type="term" value="F:fatty acyl-CoA hydrolase activity"/>
    <property type="evidence" value="ECO:0007669"/>
    <property type="project" value="TreeGrafter"/>
</dbReference>
<dbReference type="Pfam" id="PF13279">
    <property type="entry name" value="4HBT_2"/>
    <property type="match status" value="1"/>
</dbReference>
<dbReference type="Gene3D" id="3.10.129.10">
    <property type="entry name" value="Hotdog Thioesterase"/>
    <property type="match status" value="1"/>
</dbReference>
<organism evidence="1 2">
    <name type="scientific">Aquicella lusitana</name>
    <dbReference type="NCBI Taxonomy" id="254246"/>
    <lineage>
        <taxon>Bacteria</taxon>
        <taxon>Pseudomonadati</taxon>
        <taxon>Pseudomonadota</taxon>
        <taxon>Gammaproteobacteria</taxon>
        <taxon>Legionellales</taxon>
        <taxon>Coxiellaceae</taxon>
        <taxon>Aquicella</taxon>
    </lineage>
</organism>
<dbReference type="InterPro" id="IPR050563">
    <property type="entry name" value="4-hydroxybenzoyl-CoA_TE"/>
</dbReference>
<dbReference type="PANTHER" id="PTHR31793">
    <property type="entry name" value="4-HYDROXYBENZOYL-COA THIOESTERASE FAMILY MEMBER"/>
    <property type="match status" value="1"/>
</dbReference>
<keyword evidence="1" id="KW-0378">Hydrolase</keyword>
<accession>A0A370GLW1</accession>
<keyword evidence="2" id="KW-1185">Reference proteome</keyword>
<comment type="caution">
    <text evidence="1">The sequence shown here is derived from an EMBL/GenBank/DDBJ whole genome shotgun (WGS) entry which is preliminary data.</text>
</comment>
<proteinExistence type="predicted"/>
<dbReference type="RefSeq" id="WP_114834415.1">
    <property type="nucleotide sequence ID" value="NZ_LR699114.1"/>
</dbReference>
<reference evidence="1 2" key="1">
    <citation type="submission" date="2018-07" db="EMBL/GenBank/DDBJ databases">
        <title>Genomic Encyclopedia of Type Strains, Phase IV (KMG-IV): sequencing the most valuable type-strain genomes for metagenomic binning, comparative biology and taxonomic classification.</title>
        <authorList>
            <person name="Goeker M."/>
        </authorList>
    </citation>
    <scope>NUCLEOTIDE SEQUENCE [LARGE SCALE GENOMIC DNA]</scope>
    <source>
        <strain evidence="1 2">DSM 16500</strain>
    </source>
</reference>
<protein>
    <submittedName>
        <fullName evidence="1">Acyl-CoA thioester hydrolase</fullName>
    </submittedName>
</protein>
<dbReference type="OrthoDB" id="9799036at2"/>
<dbReference type="InterPro" id="IPR029069">
    <property type="entry name" value="HotDog_dom_sf"/>
</dbReference>
<evidence type="ECO:0000313" key="2">
    <source>
        <dbReference type="Proteomes" id="UP000254720"/>
    </source>
</evidence>
<dbReference type="AlphaFoldDB" id="A0A370GLW1"/>
<dbReference type="PANTHER" id="PTHR31793:SF24">
    <property type="entry name" value="LONG-CHAIN ACYL-COA THIOESTERASE FADM"/>
    <property type="match status" value="1"/>
</dbReference>